<keyword evidence="1" id="KW-0805">Transcription regulation</keyword>
<dbReference type="Proteomes" id="UP001157125">
    <property type="component" value="Unassembled WGS sequence"/>
</dbReference>
<keyword evidence="2 4" id="KW-0238">DNA-binding</keyword>
<dbReference type="PANTHER" id="PTHR30055:SF220">
    <property type="entry name" value="TETR-FAMILY REGULATORY PROTEIN"/>
    <property type="match status" value="1"/>
</dbReference>
<reference evidence="7" key="1">
    <citation type="journal article" date="2019" name="Int. J. Syst. Evol. Microbiol.">
        <title>The Global Catalogue of Microorganisms (GCM) 10K type strain sequencing project: providing services to taxonomists for standard genome sequencing and annotation.</title>
        <authorList>
            <consortium name="The Broad Institute Genomics Platform"/>
            <consortium name="The Broad Institute Genome Sequencing Center for Infectious Disease"/>
            <person name="Wu L."/>
            <person name="Ma J."/>
        </authorList>
    </citation>
    <scope>NUCLEOTIDE SEQUENCE [LARGE SCALE GENOMIC DNA]</scope>
    <source>
        <strain evidence="7">NBRC 112299</strain>
    </source>
</reference>
<keyword evidence="3" id="KW-0804">Transcription</keyword>
<name>A0ABQ6IAL3_9MICO</name>
<evidence type="ECO:0000256" key="3">
    <source>
        <dbReference type="ARBA" id="ARBA00023163"/>
    </source>
</evidence>
<feature type="domain" description="HTH tetR-type" evidence="5">
    <location>
        <begin position="11"/>
        <end position="71"/>
    </location>
</feature>
<dbReference type="InterPro" id="IPR050109">
    <property type="entry name" value="HTH-type_TetR-like_transc_reg"/>
</dbReference>
<dbReference type="PANTHER" id="PTHR30055">
    <property type="entry name" value="HTH-TYPE TRANSCRIPTIONAL REGULATOR RUTR"/>
    <property type="match status" value="1"/>
</dbReference>
<keyword evidence="7" id="KW-1185">Reference proteome</keyword>
<dbReference type="SUPFAM" id="SSF48498">
    <property type="entry name" value="Tetracyclin repressor-like, C-terminal domain"/>
    <property type="match status" value="1"/>
</dbReference>
<sequence length="212" mass="22051">MPQISTPYHHGDLRAALIDAGLDLARTGGPDAVRVREVTRAAGVSPASAYRHFADHRALLVAVALGSQDLLAQAMRERISSLVADASGTQEQAVARLRGVGLGYIDFALAEPGWFALALLTFDPAGAAAPSVTVAHEVPPPFQLLIDALDGCVTAGVLSAEGRVNAEWPCWSAVHGFADIATRGPLQGQDAPTLAALGVHVVDRIVAGVRSR</sequence>
<organism evidence="6 7">
    <name type="scientific">Demequina litorisediminis</name>
    <dbReference type="NCBI Taxonomy" id="1849022"/>
    <lineage>
        <taxon>Bacteria</taxon>
        <taxon>Bacillati</taxon>
        <taxon>Actinomycetota</taxon>
        <taxon>Actinomycetes</taxon>
        <taxon>Micrococcales</taxon>
        <taxon>Demequinaceae</taxon>
        <taxon>Demequina</taxon>
    </lineage>
</organism>
<gene>
    <name evidence="6" type="ORF">GCM10025876_07100</name>
</gene>
<evidence type="ECO:0000256" key="1">
    <source>
        <dbReference type="ARBA" id="ARBA00023015"/>
    </source>
</evidence>
<proteinExistence type="predicted"/>
<dbReference type="InterPro" id="IPR036271">
    <property type="entry name" value="Tet_transcr_reg_TetR-rel_C_sf"/>
</dbReference>
<dbReference type="Pfam" id="PF00440">
    <property type="entry name" value="TetR_N"/>
    <property type="match status" value="1"/>
</dbReference>
<dbReference type="InterPro" id="IPR025996">
    <property type="entry name" value="MT1864/Rv1816-like_C"/>
</dbReference>
<evidence type="ECO:0000259" key="5">
    <source>
        <dbReference type="PROSITE" id="PS50977"/>
    </source>
</evidence>
<evidence type="ECO:0000313" key="7">
    <source>
        <dbReference type="Proteomes" id="UP001157125"/>
    </source>
</evidence>
<dbReference type="InterPro" id="IPR001647">
    <property type="entry name" value="HTH_TetR"/>
</dbReference>
<dbReference type="EMBL" id="BSUN01000001">
    <property type="protein sequence ID" value="GMA34506.1"/>
    <property type="molecule type" value="Genomic_DNA"/>
</dbReference>
<dbReference type="SUPFAM" id="SSF46689">
    <property type="entry name" value="Homeodomain-like"/>
    <property type="match status" value="1"/>
</dbReference>
<feature type="DNA-binding region" description="H-T-H motif" evidence="4">
    <location>
        <begin position="34"/>
        <end position="53"/>
    </location>
</feature>
<evidence type="ECO:0000256" key="2">
    <source>
        <dbReference type="ARBA" id="ARBA00023125"/>
    </source>
</evidence>
<evidence type="ECO:0000313" key="6">
    <source>
        <dbReference type="EMBL" id="GMA34506.1"/>
    </source>
</evidence>
<dbReference type="RefSeq" id="WP_284327432.1">
    <property type="nucleotide sequence ID" value="NZ_BSUN01000001.1"/>
</dbReference>
<dbReference type="PROSITE" id="PS50977">
    <property type="entry name" value="HTH_TETR_2"/>
    <property type="match status" value="1"/>
</dbReference>
<dbReference type="Pfam" id="PF13305">
    <property type="entry name" value="TetR_C_33"/>
    <property type="match status" value="1"/>
</dbReference>
<protein>
    <submittedName>
        <fullName evidence="6">TetR family transcriptional regulator</fullName>
    </submittedName>
</protein>
<evidence type="ECO:0000256" key="4">
    <source>
        <dbReference type="PROSITE-ProRule" id="PRU00335"/>
    </source>
</evidence>
<dbReference type="Gene3D" id="1.10.357.10">
    <property type="entry name" value="Tetracycline Repressor, domain 2"/>
    <property type="match status" value="1"/>
</dbReference>
<dbReference type="InterPro" id="IPR009057">
    <property type="entry name" value="Homeodomain-like_sf"/>
</dbReference>
<accession>A0ABQ6IAL3</accession>
<comment type="caution">
    <text evidence="6">The sequence shown here is derived from an EMBL/GenBank/DDBJ whole genome shotgun (WGS) entry which is preliminary data.</text>
</comment>